<evidence type="ECO:0000259" key="5">
    <source>
        <dbReference type="PROSITE" id="PS50808"/>
    </source>
</evidence>
<feature type="non-terminal residue" evidence="6">
    <location>
        <position position="1"/>
    </location>
</feature>
<evidence type="ECO:0000256" key="2">
    <source>
        <dbReference type="ARBA" id="ARBA00022771"/>
    </source>
</evidence>
<proteinExistence type="predicted"/>
<evidence type="ECO:0000256" key="1">
    <source>
        <dbReference type="ARBA" id="ARBA00022723"/>
    </source>
</evidence>
<evidence type="ECO:0000313" key="6">
    <source>
        <dbReference type="EMBL" id="KAK7041156.1"/>
    </source>
</evidence>
<dbReference type="Proteomes" id="UP001362999">
    <property type="component" value="Unassembled WGS sequence"/>
</dbReference>
<keyword evidence="3" id="KW-0862">Zinc</keyword>
<sequence length="228" mass="26169">AEDIWTFYSEMESKNHCLFCQKLRQTHPHIKATAFSIKTSTGVLRKHIYTEHPDEWITGCARLNIQIIANEAQPAIQEYKRRQGHLSSNAEAAAQIKGRRLFSHEAFVDAIVEFIVGDDQSLRVIECPQLRAIFLMLRSELKDSDVPHRSTIHNRIMQLLDEHLDRTAAEIAHLAHAFLHGIDRIKAANKLGWVTGDNASNMDTFSVQVGTQLRRRAIKFPARERRIR</sequence>
<evidence type="ECO:0000256" key="4">
    <source>
        <dbReference type="PROSITE-ProRule" id="PRU00027"/>
    </source>
</evidence>
<dbReference type="EMBL" id="JAWWNJ010000014">
    <property type="protein sequence ID" value="KAK7041156.1"/>
    <property type="molecule type" value="Genomic_DNA"/>
</dbReference>
<comment type="caution">
    <text evidence="6">The sequence shown here is derived from an EMBL/GenBank/DDBJ whole genome shotgun (WGS) entry which is preliminary data.</text>
</comment>
<dbReference type="GO" id="GO:0008270">
    <property type="term" value="F:zinc ion binding"/>
    <property type="evidence" value="ECO:0007669"/>
    <property type="project" value="UniProtKB-KW"/>
</dbReference>
<keyword evidence="7" id="KW-1185">Reference proteome</keyword>
<feature type="domain" description="BED-type" evidence="5">
    <location>
        <begin position="1"/>
        <end position="59"/>
    </location>
</feature>
<keyword evidence="1" id="KW-0479">Metal-binding</keyword>
<reference evidence="6 7" key="1">
    <citation type="journal article" date="2024" name="J Genomics">
        <title>Draft genome sequencing and assembly of Favolaschia claudopus CIRM-BRFM 2984 isolated from oak limbs.</title>
        <authorList>
            <person name="Navarro D."/>
            <person name="Drula E."/>
            <person name="Chaduli D."/>
            <person name="Cazenave R."/>
            <person name="Ahrendt S."/>
            <person name="Wang J."/>
            <person name="Lipzen A."/>
            <person name="Daum C."/>
            <person name="Barry K."/>
            <person name="Grigoriev I.V."/>
            <person name="Favel A."/>
            <person name="Rosso M.N."/>
            <person name="Martin F."/>
        </authorList>
    </citation>
    <scope>NUCLEOTIDE SEQUENCE [LARGE SCALE GENOMIC DNA]</scope>
    <source>
        <strain evidence="6 7">CIRM-BRFM 2984</strain>
    </source>
</reference>
<gene>
    <name evidence="6" type="ORF">R3P38DRAFT_2512241</name>
</gene>
<evidence type="ECO:0000256" key="3">
    <source>
        <dbReference type="ARBA" id="ARBA00022833"/>
    </source>
</evidence>
<name>A0AAW0CQ18_9AGAR</name>
<keyword evidence="2 4" id="KW-0863">Zinc-finger</keyword>
<protein>
    <recommendedName>
        <fullName evidence="5">BED-type domain-containing protein</fullName>
    </recommendedName>
</protein>
<dbReference type="InterPro" id="IPR003656">
    <property type="entry name" value="Znf_BED"/>
</dbReference>
<dbReference type="GO" id="GO:0003677">
    <property type="term" value="F:DNA binding"/>
    <property type="evidence" value="ECO:0007669"/>
    <property type="project" value="InterPro"/>
</dbReference>
<evidence type="ECO:0000313" key="7">
    <source>
        <dbReference type="Proteomes" id="UP001362999"/>
    </source>
</evidence>
<organism evidence="6 7">
    <name type="scientific">Favolaschia claudopus</name>
    <dbReference type="NCBI Taxonomy" id="2862362"/>
    <lineage>
        <taxon>Eukaryota</taxon>
        <taxon>Fungi</taxon>
        <taxon>Dikarya</taxon>
        <taxon>Basidiomycota</taxon>
        <taxon>Agaricomycotina</taxon>
        <taxon>Agaricomycetes</taxon>
        <taxon>Agaricomycetidae</taxon>
        <taxon>Agaricales</taxon>
        <taxon>Marasmiineae</taxon>
        <taxon>Mycenaceae</taxon>
        <taxon>Favolaschia</taxon>
    </lineage>
</organism>
<dbReference type="PROSITE" id="PS50808">
    <property type="entry name" value="ZF_BED"/>
    <property type="match status" value="1"/>
</dbReference>
<accession>A0AAW0CQ18</accession>
<dbReference type="AlphaFoldDB" id="A0AAW0CQ18"/>